<keyword evidence="1" id="KW-0547">Nucleotide-binding</keyword>
<dbReference type="PANTHER" id="PTHR33540">
    <property type="entry name" value="TRNA THREONYLCARBAMOYLADENOSINE BIOSYNTHESIS PROTEIN TSAE"/>
    <property type="match status" value="1"/>
</dbReference>
<sequence length="340" mass="39137">MANSPDTRLVALSAWLHRDLKLDVETIRPASSDASFRRYFRTKIGEDSFIVMDAPPLHEDVRPFIKVSQLLRTAGVQAPKIHAHNIDDGFLLLCDFGNLPYLDSLNGENADQLYGDAMDSLIRMKRGVDVMTCELPPYDATRLRAEVDLFGKWFLERLLGREPTSNEQSILDKTWRLLIESALEQPTVCVHRDYHSRNLMITASDNPGVLDFQDAVIGPITYDLVSLLRDCYITWPEERVENWVRQYHQRLLDEGLVNETNVERFLHWFDMMGLQRHVKVLGVFSRLNLRDGKAGYLRDIPRTLNYMVRVCEKHPEIADFSAFLQDGVIQQTYSLLGQPS</sequence>
<evidence type="ECO:0000259" key="3">
    <source>
        <dbReference type="Pfam" id="PF01636"/>
    </source>
</evidence>
<feature type="domain" description="Aminoglycoside phosphotransferase" evidence="3">
    <location>
        <begin position="26"/>
        <end position="250"/>
    </location>
</feature>
<dbReference type="InterPro" id="IPR011009">
    <property type="entry name" value="Kinase-like_dom_sf"/>
</dbReference>
<reference evidence="4 5" key="1">
    <citation type="journal article" date="2018" name="Aquat. Microb. Ecol.">
        <title>Gammaproteobacterial methanotrophs dominate.</title>
        <authorList>
            <person name="Rissanen A.J."/>
            <person name="Saarenheimo J."/>
            <person name="Tiirola M."/>
            <person name="Peura S."/>
            <person name="Aalto S.L."/>
            <person name="Karvinen A."/>
            <person name="Nykanen H."/>
        </authorList>
    </citation>
    <scope>NUCLEOTIDE SEQUENCE [LARGE SCALE GENOMIC DNA]</scope>
    <source>
        <strain evidence="4">AMbin10</strain>
    </source>
</reference>
<keyword evidence="4" id="KW-0808">Transferase</keyword>
<accession>A0A2W4QT07</accession>
<evidence type="ECO:0000256" key="1">
    <source>
        <dbReference type="ARBA" id="ARBA00022741"/>
    </source>
</evidence>
<dbReference type="InterPro" id="IPR002575">
    <property type="entry name" value="Aminoglycoside_PTrfase"/>
</dbReference>
<organism evidence="4 5">
    <name type="scientific">Candidatus Methylumidiphilus alinenensis</name>
    <dbReference type="NCBI Taxonomy" id="2202197"/>
    <lineage>
        <taxon>Bacteria</taxon>
        <taxon>Pseudomonadati</taxon>
        <taxon>Pseudomonadota</taxon>
        <taxon>Gammaproteobacteria</taxon>
        <taxon>Methylococcales</taxon>
        <taxon>Candidatus Methylumidiphilus</taxon>
    </lineage>
</organism>
<dbReference type="GO" id="GO:0005524">
    <property type="term" value="F:ATP binding"/>
    <property type="evidence" value="ECO:0007669"/>
    <property type="project" value="UniProtKB-KW"/>
</dbReference>
<comment type="caution">
    <text evidence="4">The sequence shown here is derived from an EMBL/GenBank/DDBJ whole genome shotgun (WGS) entry which is preliminary data.</text>
</comment>
<dbReference type="AlphaFoldDB" id="A0A2W4QT07"/>
<evidence type="ECO:0000256" key="2">
    <source>
        <dbReference type="ARBA" id="ARBA00022840"/>
    </source>
</evidence>
<dbReference type="Proteomes" id="UP000249396">
    <property type="component" value="Unassembled WGS sequence"/>
</dbReference>
<dbReference type="Gene3D" id="3.30.200.20">
    <property type="entry name" value="Phosphorylase Kinase, domain 1"/>
    <property type="match status" value="1"/>
</dbReference>
<proteinExistence type="predicted"/>
<dbReference type="Pfam" id="PF01636">
    <property type="entry name" value="APH"/>
    <property type="match status" value="1"/>
</dbReference>
<dbReference type="SUPFAM" id="SSF56112">
    <property type="entry name" value="Protein kinase-like (PK-like)"/>
    <property type="match status" value="1"/>
</dbReference>
<gene>
    <name evidence="4" type="ORF">DM484_20720</name>
</gene>
<protein>
    <submittedName>
        <fullName evidence="4">Aminoglycoside phosphotransferase</fullName>
    </submittedName>
</protein>
<dbReference type="Gene3D" id="3.90.1200.10">
    <property type="match status" value="1"/>
</dbReference>
<dbReference type="PANTHER" id="PTHR33540:SF1">
    <property type="entry name" value="N-ACETYLMURAMATE_N-ACETYLGLUCOSAMINE KINASE"/>
    <property type="match status" value="1"/>
</dbReference>
<name>A0A2W4QT07_9GAMM</name>
<dbReference type="GO" id="GO:0016740">
    <property type="term" value="F:transferase activity"/>
    <property type="evidence" value="ECO:0007669"/>
    <property type="project" value="UniProtKB-KW"/>
</dbReference>
<keyword evidence="2" id="KW-0067">ATP-binding</keyword>
<evidence type="ECO:0000313" key="5">
    <source>
        <dbReference type="Proteomes" id="UP000249396"/>
    </source>
</evidence>
<dbReference type="EMBL" id="QJPH01000416">
    <property type="protein sequence ID" value="PZN74663.1"/>
    <property type="molecule type" value="Genomic_DNA"/>
</dbReference>
<evidence type="ECO:0000313" key="4">
    <source>
        <dbReference type="EMBL" id="PZN74663.1"/>
    </source>
</evidence>